<dbReference type="Pfam" id="PF09359">
    <property type="entry name" value="VTC"/>
    <property type="match status" value="1"/>
</dbReference>
<evidence type="ECO:0000259" key="1">
    <source>
        <dbReference type="Pfam" id="PF09359"/>
    </source>
</evidence>
<dbReference type="RefSeq" id="WP_057811572.1">
    <property type="nucleotide sequence ID" value="NZ_BJUD01000029.1"/>
</dbReference>
<comment type="caution">
    <text evidence="3">The sequence shown here is derived from an EMBL/GenBank/DDBJ whole genome shotgun (WGS) entry which is preliminary data.</text>
</comment>
<dbReference type="AlphaFoldDB" id="A0A0R2KW98"/>
<dbReference type="EMBL" id="BJUD01000029">
    <property type="protein sequence ID" value="GEK29047.1"/>
    <property type="molecule type" value="Genomic_DNA"/>
</dbReference>
<dbReference type="STRING" id="348151.IV55_GL000673"/>
<evidence type="ECO:0000313" key="4">
    <source>
        <dbReference type="Proteomes" id="UP000051139"/>
    </source>
</evidence>
<evidence type="ECO:0000313" key="5">
    <source>
        <dbReference type="Proteomes" id="UP000321429"/>
    </source>
</evidence>
<dbReference type="Proteomes" id="UP000321429">
    <property type="component" value="Unassembled WGS sequence"/>
</dbReference>
<dbReference type="InterPro" id="IPR042267">
    <property type="entry name" value="VTC_sf"/>
</dbReference>
<reference evidence="3 4" key="1">
    <citation type="journal article" date="2015" name="Genome Announc.">
        <title>Expanding the biotechnology potential of lactobacilli through comparative genomics of 213 strains and associated genera.</title>
        <authorList>
            <person name="Sun Z."/>
            <person name="Harris H.M."/>
            <person name="McCann A."/>
            <person name="Guo C."/>
            <person name="Argimon S."/>
            <person name="Zhang W."/>
            <person name="Yang X."/>
            <person name="Jeffery I.B."/>
            <person name="Cooney J.C."/>
            <person name="Kagawa T.F."/>
            <person name="Liu W."/>
            <person name="Song Y."/>
            <person name="Salvetti E."/>
            <person name="Wrobel A."/>
            <person name="Rasinkangas P."/>
            <person name="Parkhill J."/>
            <person name="Rea M.C."/>
            <person name="O'Sullivan O."/>
            <person name="Ritari J."/>
            <person name="Douillard F.P."/>
            <person name="Paul Ross R."/>
            <person name="Yang R."/>
            <person name="Briner A.E."/>
            <person name="Felis G.E."/>
            <person name="de Vos W.M."/>
            <person name="Barrangou R."/>
            <person name="Klaenhammer T.R."/>
            <person name="Caufield P.W."/>
            <person name="Cui Y."/>
            <person name="Zhang H."/>
            <person name="O'Toole P.W."/>
        </authorList>
    </citation>
    <scope>NUCLEOTIDE SEQUENCE [LARGE SCALE GENOMIC DNA]</scope>
    <source>
        <strain evidence="3 4">DSM 22696</strain>
    </source>
</reference>
<dbReference type="Gene3D" id="3.20.100.30">
    <property type="entry name" value="VTC, catalytic tunnel domain"/>
    <property type="match status" value="1"/>
</dbReference>
<dbReference type="Proteomes" id="UP000051139">
    <property type="component" value="Unassembled WGS sequence"/>
</dbReference>
<sequence>MIANATAVKNVPLIFKRHEQKYVMDQATYKRLLAALQDQIEIDDYGKQTISSLYYDTDSYTFARRQLDDSRYREKLRLRVYGNDIHDQQTAFVELKKKVTGVTYKRRIVLPYGQACDYLGKRAPVVGATDDMNYREIDYFTQNQPLTRRTAVIYERSAYASTNGLRLTFDENIRWRTEDVDLRNEAVGTPLLAPGMVVMEIKIPQALPFDWSELFAKLHIYPQPFSKYGLIYKYGILGGQQCLSVI</sequence>
<feature type="domain" description="VTC" evidence="1">
    <location>
        <begin position="16"/>
        <end position="229"/>
    </location>
</feature>
<reference evidence="2 5" key="2">
    <citation type="submission" date="2019-07" db="EMBL/GenBank/DDBJ databases">
        <title>Whole genome shotgun sequence of Lactobacillus siliginis NBRC 101315.</title>
        <authorList>
            <person name="Hosoyama A."/>
            <person name="Uohara A."/>
            <person name="Ohji S."/>
            <person name="Ichikawa N."/>
        </authorList>
    </citation>
    <scope>NUCLEOTIDE SEQUENCE [LARGE SCALE GENOMIC DNA]</scope>
    <source>
        <strain evidence="2 5">NBRC 101315</strain>
    </source>
</reference>
<evidence type="ECO:0000313" key="2">
    <source>
        <dbReference type="EMBL" id="GEK29047.1"/>
    </source>
</evidence>
<keyword evidence="4" id="KW-1185">Reference proteome</keyword>
<dbReference type="PATRIC" id="fig|348151.3.peg.689"/>
<protein>
    <submittedName>
        <fullName evidence="2">Molecular chaperone</fullName>
    </submittedName>
</protein>
<dbReference type="InterPro" id="IPR018966">
    <property type="entry name" value="VTC_domain"/>
</dbReference>
<name>A0A0R2KW98_9LACO</name>
<accession>A0A0R2KW98</accession>
<dbReference type="OrthoDB" id="185578at2"/>
<evidence type="ECO:0000313" key="3">
    <source>
        <dbReference type="EMBL" id="KRN93871.1"/>
    </source>
</evidence>
<organism evidence="3 4">
    <name type="scientific">Furfurilactobacillus siliginis</name>
    <dbReference type="NCBI Taxonomy" id="348151"/>
    <lineage>
        <taxon>Bacteria</taxon>
        <taxon>Bacillati</taxon>
        <taxon>Bacillota</taxon>
        <taxon>Bacilli</taxon>
        <taxon>Lactobacillales</taxon>
        <taxon>Lactobacillaceae</taxon>
        <taxon>Furfurilactobacillus</taxon>
    </lineage>
</organism>
<gene>
    <name evidence="3" type="ORF">IV55_GL000673</name>
    <name evidence="2" type="ORF">LSI01_13580</name>
</gene>
<dbReference type="EMBL" id="JQCB01000019">
    <property type="protein sequence ID" value="KRN93871.1"/>
    <property type="molecule type" value="Genomic_DNA"/>
</dbReference>
<dbReference type="CDD" id="cd07750">
    <property type="entry name" value="PolyPPase_VTC_like"/>
    <property type="match status" value="1"/>
</dbReference>
<proteinExistence type="predicted"/>
<dbReference type="GO" id="GO:0006799">
    <property type="term" value="P:polyphosphate biosynthetic process"/>
    <property type="evidence" value="ECO:0007669"/>
    <property type="project" value="UniProtKB-ARBA"/>
</dbReference>